<keyword evidence="2" id="KW-1185">Reference proteome</keyword>
<organism evidence="1 2">
    <name type="scientific">Trichonephila inaurata madagascariensis</name>
    <dbReference type="NCBI Taxonomy" id="2747483"/>
    <lineage>
        <taxon>Eukaryota</taxon>
        <taxon>Metazoa</taxon>
        <taxon>Ecdysozoa</taxon>
        <taxon>Arthropoda</taxon>
        <taxon>Chelicerata</taxon>
        <taxon>Arachnida</taxon>
        <taxon>Araneae</taxon>
        <taxon>Araneomorphae</taxon>
        <taxon>Entelegynae</taxon>
        <taxon>Araneoidea</taxon>
        <taxon>Nephilidae</taxon>
        <taxon>Trichonephila</taxon>
        <taxon>Trichonephila inaurata</taxon>
    </lineage>
</organism>
<name>A0A8X6WN33_9ARAC</name>
<evidence type="ECO:0000313" key="2">
    <source>
        <dbReference type="Proteomes" id="UP000886998"/>
    </source>
</evidence>
<evidence type="ECO:0000313" key="1">
    <source>
        <dbReference type="EMBL" id="GFY38218.1"/>
    </source>
</evidence>
<proteinExistence type="predicted"/>
<reference evidence="1" key="1">
    <citation type="submission" date="2020-08" db="EMBL/GenBank/DDBJ databases">
        <title>Multicomponent nature underlies the extraordinary mechanical properties of spider dragline silk.</title>
        <authorList>
            <person name="Kono N."/>
            <person name="Nakamura H."/>
            <person name="Mori M."/>
            <person name="Yoshida Y."/>
            <person name="Ohtoshi R."/>
            <person name="Malay A.D."/>
            <person name="Moran D.A.P."/>
            <person name="Tomita M."/>
            <person name="Numata K."/>
            <person name="Arakawa K."/>
        </authorList>
    </citation>
    <scope>NUCLEOTIDE SEQUENCE</scope>
</reference>
<dbReference type="Proteomes" id="UP000886998">
    <property type="component" value="Unassembled WGS sequence"/>
</dbReference>
<accession>A0A8X6WN33</accession>
<sequence>MDEGVKESFFHALLTKLEKVQNLAPTSTYFATALQTEETLYSEAFRRGKNVNVSIDRLTPCFSDNSSKTAIESSIGKDTPNKLAKMPEKKIRFAPLPLPASTRAT</sequence>
<dbReference type="AlphaFoldDB" id="A0A8X6WN33"/>
<protein>
    <submittedName>
        <fullName evidence="1">Uncharacterized protein</fullName>
    </submittedName>
</protein>
<dbReference type="EMBL" id="BMAV01000710">
    <property type="protein sequence ID" value="GFY38218.1"/>
    <property type="molecule type" value="Genomic_DNA"/>
</dbReference>
<gene>
    <name evidence="1" type="ORF">TNIN_118351</name>
</gene>
<comment type="caution">
    <text evidence="1">The sequence shown here is derived from an EMBL/GenBank/DDBJ whole genome shotgun (WGS) entry which is preliminary data.</text>
</comment>